<dbReference type="EMBL" id="JADBEM010000001">
    <property type="protein sequence ID" value="MBE1607913.1"/>
    <property type="molecule type" value="Genomic_DNA"/>
</dbReference>
<keyword evidence="5" id="KW-0378">Hydrolase</keyword>
<dbReference type="PRINTS" id="PR00742">
    <property type="entry name" value="GLHYDRLASE35"/>
</dbReference>
<feature type="domain" description="GLMA-like second" evidence="4">
    <location>
        <begin position="495"/>
        <end position="576"/>
    </location>
</feature>
<keyword evidence="6" id="KW-1185">Reference proteome</keyword>
<dbReference type="SUPFAM" id="SSF51445">
    <property type="entry name" value="(Trans)glycosidases"/>
    <property type="match status" value="1"/>
</dbReference>
<gene>
    <name evidence="5" type="ORF">HEB94_004761</name>
</gene>
<comment type="similarity">
    <text evidence="1 2">Belongs to the glycosyl hydrolase 35 family.</text>
</comment>
<dbReference type="Pfam" id="PF01301">
    <property type="entry name" value="Glyco_hydro_35"/>
    <property type="match status" value="1"/>
</dbReference>
<dbReference type="Gene3D" id="3.40.50.880">
    <property type="match status" value="1"/>
</dbReference>
<dbReference type="Gene3D" id="3.20.20.80">
    <property type="entry name" value="Glycosidases"/>
    <property type="match status" value="1"/>
</dbReference>
<dbReference type="EC" id="3.2.1.23" evidence="5"/>
<dbReference type="Pfam" id="PF22369">
    <property type="entry name" value="GLMA_2nd"/>
    <property type="match status" value="1"/>
</dbReference>
<dbReference type="GO" id="GO:0005975">
    <property type="term" value="P:carbohydrate metabolic process"/>
    <property type="evidence" value="ECO:0007669"/>
    <property type="project" value="InterPro"/>
</dbReference>
<dbReference type="GO" id="GO:0004565">
    <property type="term" value="F:beta-galactosidase activity"/>
    <property type="evidence" value="ECO:0007669"/>
    <property type="project" value="UniProtKB-EC"/>
</dbReference>
<dbReference type="AlphaFoldDB" id="A0A927MZ16"/>
<dbReference type="InterPro" id="IPR001944">
    <property type="entry name" value="Glycoside_Hdrlase_35"/>
</dbReference>
<evidence type="ECO:0000313" key="5">
    <source>
        <dbReference type="EMBL" id="MBE1607913.1"/>
    </source>
</evidence>
<evidence type="ECO:0000313" key="6">
    <source>
        <dbReference type="Proteomes" id="UP000638648"/>
    </source>
</evidence>
<dbReference type="Proteomes" id="UP000638648">
    <property type="component" value="Unassembled WGS sequence"/>
</dbReference>
<organism evidence="5 6">
    <name type="scientific">Actinopolymorpha pittospori</name>
    <dbReference type="NCBI Taxonomy" id="648752"/>
    <lineage>
        <taxon>Bacteria</taxon>
        <taxon>Bacillati</taxon>
        <taxon>Actinomycetota</taxon>
        <taxon>Actinomycetes</taxon>
        <taxon>Propionibacteriales</taxon>
        <taxon>Actinopolymorphaceae</taxon>
        <taxon>Actinopolymorpha</taxon>
    </lineage>
</organism>
<dbReference type="InterPro" id="IPR029062">
    <property type="entry name" value="Class_I_gatase-like"/>
</dbReference>
<dbReference type="InterPro" id="IPR054746">
    <property type="entry name" value="GLMA-like_second"/>
</dbReference>
<evidence type="ECO:0000256" key="2">
    <source>
        <dbReference type="RuleBase" id="RU003679"/>
    </source>
</evidence>
<feature type="domain" description="Glycoside hydrolase 35 catalytic" evidence="3">
    <location>
        <begin position="9"/>
        <end position="177"/>
    </location>
</feature>
<dbReference type="InterPro" id="IPR031330">
    <property type="entry name" value="Gly_Hdrlase_35_cat"/>
</dbReference>
<proteinExistence type="inferred from homology"/>
<reference evidence="5" key="1">
    <citation type="submission" date="2020-10" db="EMBL/GenBank/DDBJ databases">
        <title>Sequencing the genomes of 1000 actinobacteria strains.</title>
        <authorList>
            <person name="Klenk H.-P."/>
        </authorList>
    </citation>
    <scope>NUCLEOTIDE SEQUENCE</scope>
    <source>
        <strain evidence="5">DSM 45354</strain>
    </source>
</reference>
<dbReference type="PANTHER" id="PTHR23421">
    <property type="entry name" value="BETA-GALACTOSIDASE RELATED"/>
    <property type="match status" value="1"/>
</dbReference>
<sequence length="834" mass="90280">MIDVRSKRLVVDGSPRILLSGEVHYFRLARHDWADRLDKLVAAGADTVASYIPWLCHEDKDGGIDVTGRTRPELDLGAFVDLARERGLYFLARPGPFVMAELKNEGLPYRLYDEHPEIHPVSWDGEPVPTRTVDYLAPAYLAEVERWYAAVMPVLANRLVSRGGNVVAVQLDNEIGMLSWVTGRPDLTDHLLADLDGWLRERYDADALAARYPGLALEDPAARAAGIRSPREEYAAALLHDLGRYMRARFARYVAALRGFAEAAGVSGVPFLVNIHGTADGRGTPFPIGISQLMDTYRGVPGMLSGSDHYFGDLTTRNAADLYLMNAFMDAVHDADQPLTSVEFEAGDGDYARDQATRYDPSAVDLKTRLCVAQGNRLLNYYLFAGGINPRLDTPVGDGNDRIAFTGERHGTGAPVGALGELGLTYSRTAAVMHAVRAVGGKLATMDEEHDDLAMGFVPDYFMTETAYPKSTLVREIVGNLERHRFGGPGQLMARAALAAGYRFGAVDLQDREALAPRTTPVLMLASARYLAAPVQSRLVSYLRAGGRLLLCGEVPAYDLEGRPCTTLQDALGVRPLGVRHGDHGFFLSVCASGWAAPRPEVRVSSTQLLEPGTGTVLLREYASGDACGLDVRVGAGRAVVLTTDYPGNDVAFYRTALETLGVRARLRHDAPRAGLLVTSTRNERGERFVHALNLDGYDADFRLTEDDRTLFGGHPVALPARSGVMLPIDLDLDPGVGSDLEPRVGHSPVRLAWATAEIAALSPGRVAFRSGPGECVAAFETDRLLHGDWSDATFTRDGVAGDGRDGLWLVRIPASTGGSGQVHTVAWDPVSGD</sequence>
<protein>
    <submittedName>
        <fullName evidence="5">Beta-galactosidase</fullName>
        <ecNumber evidence="5">3.2.1.23</ecNumber>
    </submittedName>
</protein>
<dbReference type="InterPro" id="IPR017853">
    <property type="entry name" value="GH"/>
</dbReference>
<comment type="caution">
    <text evidence="5">The sequence shown here is derived from an EMBL/GenBank/DDBJ whole genome shotgun (WGS) entry which is preliminary data.</text>
</comment>
<evidence type="ECO:0000256" key="1">
    <source>
        <dbReference type="ARBA" id="ARBA00009809"/>
    </source>
</evidence>
<accession>A0A927MZ16</accession>
<dbReference type="RefSeq" id="WP_192751783.1">
    <property type="nucleotide sequence ID" value="NZ_BAABJL010000040.1"/>
</dbReference>
<keyword evidence="5" id="KW-0326">Glycosidase</keyword>
<evidence type="ECO:0000259" key="3">
    <source>
        <dbReference type="Pfam" id="PF01301"/>
    </source>
</evidence>
<evidence type="ECO:0000259" key="4">
    <source>
        <dbReference type="Pfam" id="PF22369"/>
    </source>
</evidence>
<name>A0A927MZ16_9ACTN</name>